<dbReference type="AlphaFoldDB" id="A0A4R2GSQ4"/>
<feature type="transmembrane region" description="Helical" evidence="1">
    <location>
        <begin position="6"/>
        <end position="21"/>
    </location>
</feature>
<reference evidence="2 3" key="1">
    <citation type="submission" date="2019-03" db="EMBL/GenBank/DDBJ databases">
        <title>Genomic Encyclopedia of Type Strains, Phase IV (KMG-IV): sequencing the most valuable type-strain genomes for metagenomic binning, comparative biology and taxonomic classification.</title>
        <authorList>
            <person name="Goeker M."/>
        </authorList>
    </citation>
    <scope>NUCLEOTIDE SEQUENCE [LARGE SCALE GENOMIC DNA]</scope>
    <source>
        <strain evidence="2 3">DSM 22958</strain>
    </source>
</reference>
<name>A0A4R2GSQ4_9HYPH</name>
<dbReference type="EMBL" id="SLWL01000006">
    <property type="protein sequence ID" value="TCO13394.1"/>
    <property type="molecule type" value="Genomic_DNA"/>
</dbReference>
<protein>
    <submittedName>
        <fullName evidence="2">Uncharacterized protein</fullName>
    </submittedName>
</protein>
<gene>
    <name evidence="2" type="ORF">EV666_106105</name>
</gene>
<evidence type="ECO:0000313" key="3">
    <source>
        <dbReference type="Proteomes" id="UP000294881"/>
    </source>
</evidence>
<accession>A0A4R2GSQ4</accession>
<keyword evidence="3" id="KW-1185">Reference proteome</keyword>
<dbReference type="RefSeq" id="WP_132006281.1">
    <property type="nucleotide sequence ID" value="NZ_JBHUNN010000002.1"/>
</dbReference>
<feature type="transmembrane region" description="Helical" evidence="1">
    <location>
        <begin position="28"/>
        <end position="47"/>
    </location>
</feature>
<keyword evidence="1" id="KW-0812">Transmembrane</keyword>
<dbReference type="Proteomes" id="UP000294881">
    <property type="component" value="Unassembled WGS sequence"/>
</dbReference>
<evidence type="ECO:0000256" key="1">
    <source>
        <dbReference type="SAM" id="Phobius"/>
    </source>
</evidence>
<sequence>MARMWVIWVVASTVIGVAIGLRAGARIAVIAGVVIGLCAFAINAFQGDALVSAFWSMAAAGGGLVAGGLLGAAVIAMLGGRDGA</sequence>
<comment type="caution">
    <text evidence="2">The sequence shown here is derived from an EMBL/GenBank/DDBJ whole genome shotgun (WGS) entry which is preliminary data.</text>
</comment>
<keyword evidence="1" id="KW-0472">Membrane</keyword>
<evidence type="ECO:0000313" key="2">
    <source>
        <dbReference type="EMBL" id="TCO13394.1"/>
    </source>
</evidence>
<keyword evidence="1" id="KW-1133">Transmembrane helix</keyword>
<organism evidence="2 3">
    <name type="scientific">Camelimonas lactis</name>
    <dbReference type="NCBI Taxonomy" id="659006"/>
    <lineage>
        <taxon>Bacteria</taxon>
        <taxon>Pseudomonadati</taxon>
        <taxon>Pseudomonadota</taxon>
        <taxon>Alphaproteobacteria</taxon>
        <taxon>Hyphomicrobiales</taxon>
        <taxon>Chelatococcaceae</taxon>
        <taxon>Camelimonas</taxon>
    </lineage>
</organism>
<feature type="transmembrane region" description="Helical" evidence="1">
    <location>
        <begin position="53"/>
        <end position="78"/>
    </location>
</feature>
<proteinExistence type="predicted"/>